<dbReference type="SUPFAM" id="SSF47598">
    <property type="entry name" value="Ribbon-helix-helix"/>
    <property type="match status" value="1"/>
</dbReference>
<dbReference type="Pfam" id="PF08753">
    <property type="entry name" value="NikR_C"/>
    <property type="match status" value="1"/>
</dbReference>
<feature type="domain" description="Ribbon-helix-helix protein CopG" evidence="5">
    <location>
        <begin position="1"/>
        <end position="40"/>
    </location>
</feature>
<dbReference type="InterPro" id="IPR002145">
    <property type="entry name" value="CopG"/>
</dbReference>
<keyword evidence="2" id="KW-0805">Transcription regulation</keyword>
<dbReference type="CDD" id="cd22231">
    <property type="entry name" value="RHH_NikR_HicB-like"/>
    <property type="match status" value="1"/>
</dbReference>
<dbReference type="InterPro" id="IPR010985">
    <property type="entry name" value="Ribbon_hlx_hlx"/>
</dbReference>
<name>A0A1H6CD30_9EURY</name>
<dbReference type="GeneID" id="39860066"/>
<evidence type="ECO:0000313" key="9">
    <source>
        <dbReference type="Proteomes" id="UP000236740"/>
    </source>
</evidence>
<dbReference type="PANTHER" id="PTHR34719">
    <property type="entry name" value="NICKEL-RESPONSIVE REGULATOR"/>
    <property type="match status" value="1"/>
</dbReference>
<dbReference type="Proteomes" id="UP000296733">
    <property type="component" value="Plasmid unnamed3"/>
</dbReference>
<dbReference type="InterPro" id="IPR013321">
    <property type="entry name" value="Arc_rbn_hlx_hlx"/>
</dbReference>
<keyword evidence="9" id="KW-1185">Reference proteome</keyword>
<dbReference type="Gene3D" id="3.30.70.1150">
    <property type="entry name" value="ACT-like. Chain A, domain 2"/>
    <property type="match status" value="1"/>
</dbReference>
<evidence type="ECO:0000313" key="10">
    <source>
        <dbReference type="Proteomes" id="UP000296733"/>
    </source>
</evidence>
<keyword evidence="3" id="KW-0238">DNA-binding</keyword>
<dbReference type="KEGG" id="hlm:DV707_18220"/>
<feature type="domain" description="Transcription factor NikR nickel binding C-terminal" evidence="6">
    <location>
        <begin position="55"/>
        <end position="125"/>
    </location>
</feature>
<dbReference type="Pfam" id="PF01402">
    <property type="entry name" value="RHH_1"/>
    <property type="match status" value="1"/>
</dbReference>
<accession>A0A1H6CD30</accession>
<proteinExistence type="inferred from homology"/>
<organism evidence="8 9">
    <name type="scientific">Halobellus limi</name>
    <dbReference type="NCBI Taxonomy" id="699433"/>
    <lineage>
        <taxon>Archaea</taxon>
        <taxon>Methanobacteriati</taxon>
        <taxon>Methanobacteriota</taxon>
        <taxon>Stenosarchaea group</taxon>
        <taxon>Halobacteria</taxon>
        <taxon>Halobacteriales</taxon>
        <taxon>Haloferacaceae</taxon>
        <taxon>Halobellus</taxon>
    </lineage>
</organism>
<dbReference type="InterPro" id="IPR014864">
    <property type="entry name" value="TF_NikR_Ni-bd_C"/>
</dbReference>
<dbReference type="InterPro" id="IPR045865">
    <property type="entry name" value="ACT-like_dom_sf"/>
</dbReference>
<evidence type="ECO:0000256" key="2">
    <source>
        <dbReference type="ARBA" id="ARBA00023015"/>
    </source>
</evidence>
<dbReference type="Proteomes" id="UP000236740">
    <property type="component" value="Unassembled WGS sequence"/>
</dbReference>
<keyword evidence="4" id="KW-0804">Transcription</keyword>
<evidence type="ECO:0000256" key="4">
    <source>
        <dbReference type="ARBA" id="ARBA00023163"/>
    </source>
</evidence>
<dbReference type="EMBL" id="FNVN01000007">
    <property type="protein sequence ID" value="SEG70864.1"/>
    <property type="molecule type" value="Genomic_DNA"/>
</dbReference>
<dbReference type="AlphaFoldDB" id="A0A1H6CD30"/>
<dbReference type="EMBL" id="CP031314">
    <property type="protein sequence ID" value="QCC49663.1"/>
    <property type="molecule type" value="Genomic_DNA"/>
</dbReference>
<evidence type="ECO:0000256" key="1">
    <source>
        <dbReference type="ARBA" id="ARBA00008478"/>
    </source>
</evidence>
<sequence>MRTSLNVSEDILEEFDETWQAEGLDSRSRAIREAMQEYIEGHSQLEEVSGEVVAVLAFDYQHHEVIHDLHSAQHQFQDVIETMSHTHQGEWCLETVFCHGDAARVRELVYRLRDFDGVGRVKTMLLRSTAPADPE</sequence>
<evidence type="ECO:0000259" key="5">
    <source>
        <dbReference type="Pfam" id="PF01402"/>
    </source>
</evidence>
<protein>
    <submittedName>
        <fullName evidence="7">Ribbon-helix-helix protein, CopG family</fullName>
    </submittedName>
    <submittedName>
        <fullName evidence="8">Transcriptional regulator, CopG family /transcriptional regulator</fullName>
    </submittedName>
</protein>
<dbReference type="PANTHER" id="PTHR34719:SF2">
    <property type="entry name" value="NICKEL-RESPONSIVE REGULATOR"/>
    <property type="match status" value="1"/>
</dbReference>
<evidence type="ECO:0000313" key="8">
    <source>
        <dbReference type="EMBL" id="SEG70864.1"/>
    </source>
</evidence>
<evidence type="ECO:0000259" key="6">
    <source>
        <dbReference type="Pfam" id="PF08753"/>
    </source>
</evidence>
<evidence type="ECO:0000313" key="7">
    <source>
        <dbReference type="EMBL" id="QCC49663.1"/>
    </source>
</evidence>
<reference evidence="7 10" key="2">
    <citation type="journal article" date="2019" name="Nat. Commun.">
        <title>A new type of DNA phosphorothioation-based antiviral system in archaea.</title>
        <authorList>
            <person name="Xiong L."/>
            <person name="Liu S."/>
            <person name="Chen S."/>
            <person name="Xiao Y."/>
            <person name="Zhu B."/>
            <person name="Gao Y."/>
            <person name="Zhang Y."/>
            <person name="Chen B."/>
            <person name="Luo J."/>
            <person name="Deng Z."/>
            <person name="Chen X."/>
            <person name="Wang L."/>
            <person name="Chen S."/>
        </authorList>
    </citation>
    <scope>NUCLEOTIDE SEQUENCE [LARGE SCALE GENOMIC DNA]</scope>
    <source>
        <strain evidence="7 10">CGMCC 1.10331</strain>
        <plasmid evidence="7 10">unnamed3</plasmid>
    </source>
</reference>
<dbReference type="GO" id="GO:0006355">
    <property type="term" value="P:regulation of DNA-templated transcription"/>
    <property type="evidence" value="ECO:0007669"/>
    <property type="project" value="InterPro"/>
</dbReference>
<dbReference type="OrthoDB" id="25654at2157"/>
<keyword evidence="7" id="KW-0614">Plasmid</keyword>
<dbReference type="InterPro" id="IPR027271">
    <property type="entry name" value="Acetolactate_synth/TF_NikR_C"/>
</dbReference>
<dbReference type="InterPro" id="IPR050192">
    <property type="entry name" value="CopG/NikR_regulator"/>
</dbReference>
<reference evidence="8 9" key="1">
    <citation type="submission" date="2016-10" db="EMBL/GenBank/DDBJ databases">
        <authorList>
            <person name="de Groot N.N."/>
        </authorList>
    </citation>
    <scope>NUCLEOTIDE SEQUENCE [LARGE SCALE GENOMIC DNA]</scope>
    <source>
        <strain evidence="8 9">CGMCC 1.10331</strain>
    </source>
</reference>
<dbReference type="SUPFAM" id="SSF55021">
    <property type="entry name" value="ACT-like"/>
    <property type="match status" value="1"/>
</dbReference>
<geneLocation type="plasmid" evidence="7">
    <name>unnamed3</name>
</geneLocation>
<dbReference type="RefSeq" id="WP_011222470.1">
    <property type="nucleotide sequence ID" value="NZ_CP031314.1"/>
</dbReference>
<comment type="similarity">
    <text evidence="1">Belongs to the transcriptional regulatory CopG/NikR family.</text>
</comment>
<gene>
    <name evidence="7" type="ORF">DV707_18220</name>
    <name evidence="8" type="ORF">SAMN04488133_3359</name>
</gene>
<dbReference type="GO" id="GO:0003677">
    <property type="term" value="F:DNA binding"/>
    <property type="evidence" value="ECO:0007669"/>
    <property type="project" value="UniProtKB-KW"/>
</dbReference>
<dbReference type="Gene3D" id="1.10.1220.10">
    <property type="entry name" value="Met repressor-like"/>
    <property type="match status" value="1"/>
</dbReference>
<evidence type="ECO:0000256" key="3">
    <source>
        <dbReference type="ARBA" id="ARBA00023125"/>
    </source>
</evidence>